<protein>
    <recommendedName>
        <fullName evidence="9">Integrase</fullName>
    </recommendedName>
</protein>
<dbReference type="InterPro" id="IPR010998">
    <property type="entry name" value="Integrase_recombinase_N"/>
</dbReference>
<comment type="caution">
    <text evidence="7">The sequence shown here is derived from an EMBL/GenBank/DDBJ whole genome shotgun (WGS) entry which is preliminary data.</text>
</comment>
<gene>
    <name evidence="7" type="ORF">GCM10022255_112580</name>
</gene>
<dbReference type="Gene3D" id="1.10.443.10">
    <property type="entry name" value="Intergrase catalytic core"/>
    <property type="match status" value="1"/>
</dbReference>
<dbReference type="Pfam" id="PF00589">
    <property type="entry name" value="Phage_integrase"/>
    <property type="match status" value="1"/>
</dbReference>
<dbReference type="InterPro" id="IPR013762">
    <property type="entry name" value="Integrase-like_cat_sf"/>
</dbReference>
<name>A0ABP8DV23_9ACTN</name>
<dbReference type="PANTHER" id="PTHR30349">
    <property type="entry name" value="PHAGE INTEGRASE-RELATED"/>
    <property type="match status" value="1"/>
</dbReference>
<keyword evidence="2 4" id="KW-0238">DNA-binding</keyword>
<dbReference type="Proteomes" id="UP001500620">
    <property type="component" value="Unassembled WGS sequence"/>
</dbReference>
<dbReference type="EMBL" id="BAABAT010000084">
    <property type="protein sequence ID" value="GAA4263895.1"/>
    <property type="molecule type" value="Genomic_DNA"/>
</dbReference>
<dbReference type="PANTHER" id="PTHR30349:SF41">
    <property type="entry name" value="INTEGRASE_RECOMBINASE PROTEIN MJ0367-RELATED"/>
    <property type="match status" value="1"/>
</dbReference>
<dbReference type="SUPFAM" id="SSF56349">
    <property type="entry name" value="DNA breaking-rejoining enzymes"/>
    <property type="match status" value="1"/>
</dbReference>
<evidence type="ECO:0000313" key="7">
    <source>
        <dbReference type="EMBL" id="GAA4263895.1"/>
    </source>
</evidence>
<keyword evidence="8" id="KW-1185">Reference proteome</keyword>
<organism evidence="7 8">
    <name type="scientific">Dactylosporangium darangshiense</name>
    <dbReference type="NCBI Taxonomy" id="579108"/>
    <lineage>
        <taxon>Bacteria</taxon>
        <taxon>Bacillati</taxon>
        <taxon>Actinomycetota</taxon>
        <taxon>Actinomycetes</taxon>
        <taxon>Micromonosporales</taxon>
        <taxon>Micromonosporaceae</taxon>
        <taxon>Dactylosporangium</taxon>
    </lineage>
</organism>
<dbReference type="InterPro" id="IPR011010">
    <property type="entry name" value="DNA_brk_join_enz"/>
</dbReference>
<feature type="domain" description="Core-binding (CB)" evidence="6">
    <location>
        <begin position="1"/>
        <end position="85"/>
    </location>
</feature>
<evidence type="ECO:0000313" key="8">
    <source>
        <dbReference type="Proteomes" id="UP001500620"/>
    </source>
</evidence>
<reference evidence="8" key="1">
    <citation type="journal article" date="2019" name="Int. J. Syst. Evol. Microbiol.">
        <title>The Global Catalogue of Microorganisms (GCM) 10K type strain sequencing project: providing services to taxonomists for standard genome sequencing and annotation.</title>
        <authorList>
            <consortium name="The Broad Institute Genomics Platform"/>
            <consortium name="The Broad Institute Genome Sequencing Center for Infectious Disease"/>
            <person name="Wu L."/>
            <person name="Ma J."/>
        </authorList>
    </citation>
    <scope>NUCLEOTIDE SEQUENCE [LARGE SCALE GENOMIC DNA]</scope>
    <source>
        <strain evidence="8">JCM 17441</strain>
    </source>
</reference>
<dbReference type="InterPro" id="IPR002104">
    <property type="entry name" value="Integrase_catalytic"/>
</dbReference>
<accession>A0ABP8DV23</accession>
<evidence type="ECO:0000259" key="5">
    <source>
        <dbReference type="PROSITE" id="PS51898"/>
    </source>
</evidence>
<comment type="similarity">
    <text evidence="1">Belongs to the 'phage' integrase family.</text>
</comment>
<dbReference type="PROSITE" id="PS51900">
    <property type="entry name" value="CB"/>
    <property type="match status" value="1"/>
</dbReference>
<proteinExistence type="inferred from homology"/>
<keyword evidence="3" id="KW-0233">DNA recombination</keyword>
<dbReference type="InterPro" id="IPR050090">
    <property type="entry name" value="Tyrosine_recombinase_XerCD"/>
</dbReference>
<dbReference type="PROSITE" id="PS51898">
    <property type="entry name" value="TYR_RECOMBINASE"/>
    <property type="match status" value="1"/>
</dbReference>
<sequence length="315" mass="34666">MVLVAARCRPNTVLASAFDLKVFFSIVGKDPVEVDTADVLAFIAAQRAPRRGATVVRIEDGERGLAGRTIKRRLATIAGLYEYLLVRGDTPVVRNPVPRGLALRRDGGRVVRGVPLIRAPRTLPRVIDPEEANLFLAALRTHRDRAMAEAMLLGGLRRCEVLGLRLADMRPGEKRLFIAEGKGGHQRVVPISARFLTTLASYLDGERPQGIETDRVFVVLKGRRRGLPLTAAGLDEIVSGARRRAGIDHLTCHQLRHTCFTRLREAGMALEAIQAQAGHRSIESTRIYLHLANDWLAGEYRRASEAIDAQTLAGD</sequence>
<evidence type="ECO:0008006" key="9">
    <source>
        <dbReference type="Google" id="ProtNLM"/>
    </source>
</evidence>
<evidence type="ECO:0000256" key="3">
    <source>
        <dbReference type="ARBA" id="ARBA00023172"/>
    </source>
</evidence>
<evidence type="ECO:0000256" key="1">
    <source>
        <dbReference type="ARBA" id="ARBA00008857"/>
    </source>
</evidence>
<feature type="domain" description="Tyr recombinase" evidence="5">
    <location>
        <begin position="122"/>
        <end position="301"/>
    </location>
</feature>
<dbReference type="InterPro" id="IPR044068">
    <property type="entry name" value="CB"/>
</dbReference>
<evidence type="ECO:0000259" key="6">
    <source>
        <dbReference type="PROSITE" id="PS51900"/>
    </source>
</evidence>
<evidence type="ECO:0000256" key="4">
    <source>
        <dbReference type="PROSITE-ProRule" id="PRU01248"/>
    </source>
</evidence>
<evidence type="ECO:0000256" key="2">
    <source>
        <dbReference type="ARBA" id="ARBA00023125"/>
    </source>
</evidence>
<dbReference type="Gene3D" id="1.10.150.130">
    <property type="match status" value="1"/>
</dbReference>